<dbReference type="PANTHER" id="PTHR34923">
    <property type="entry name" value="SMALL INTEGRAL MEMBRANE PROTEIN 20"/>
    <property type="match status" value="1"/>
</dbReference>
<dbReference type="GO" id="GO:0005743">
    <property type="term" value="C:mitochondrial inner membrane"/>
    <property type="evidence" value="ECO:0007669"/>
    <property type="project" value="TreeGrafter"/>
</dbReference>
<protein>
    <submittedName>
        <fullName evidence="2">Uncharacterized protein</fullName>
    </submittedName>
</protein>
<dbReference type="PANTHER" id="PTHR34923:SF1">
    <property type="entry name" value="SMALL INTEGRAL MEMBRANE PROTEIN 20"/>
    <property type="match status" value="1"/>
</dbReference>
<evidence type="ECO:0000313" key="3">
    <source>
        <dbReference type="Proteomes" id="UP001152799"/>
    </source>
</evidence>
<reference evidence="2" key="1">
    <citation type="submission" date="2022-01" db="EMBL/GenBank/DDBJ databases">
        <authorList>
            <person name="King R."/>
        </authorList>
    </citation>
    <scope>NUCLEOTIDE SEQUENCE</scope>
</reference>
<organism evidence="2 3">
    <name type="scientific">Ceutorhynchus assimilis</name>
    <name type="common">cabbage seed weevil</name>
    <dbReference type="NCBI Taxonomy" id="467358"/>
    <lineage>
        <taxon>Eukaryota</taxon>
        <taxon>Metazoa</taxon>
        <taxon>Ecdysozoa</taxon>
        <taxon>Arthropoda</taxon>
        <taxon>Hexapoda</taxon>
        <taxon>Insecta</taxon>
        <taxon>Pterygota</taxon>
        <taxon>Neoptera</taxon>
        <taxon>Endopterygota</taxon>
        <taxon>Coleoptera</taxon>
        <taxon>Polyphaga</taxon>
        <taxon>Cucujiformia</taxon>
        <taxon>Curculionidae</taxon>
        <taxon>Ceutorhynchinae</taxon>
        <taxon>Ceutorhynchus</taxon>
    </lineage>
</organism>
<keyword evidence="1" id="KW-0472">Membrane</keyword>
<dbReference type="Pfam" id="PF15061">
    <property type="entry name" value="MITRAC7_Phoenixin"/>
    <property type="match status" value="1"/>
</dbReference>
<evidence type="ECO:0000313" key="2">
    <source>
        <dbReference type="EMBL" id="CAG9765234.1"/>
    </source>
</evidence>
<keyword evidence="3" id="KW-1185">Reference proteome</keyword>
<name>A0A9N9QHH3_9CUCU</name>
<sequence length="76" mass="8732">MGLLVGWKYAAFIGVMVSAIGLAAFPVIIDPMINTDKWKKIQEETRRNVRQEEIQPGNMKVWTDPFERKKEPANTK</sequence>
<feature type="transmembrane region" description="Helical" evidence="1">
    <location>
        <begin position="6"/>
        <end position="29"/>
    </location>
</feature>
<dbReference type="AlphaFoldDB" id="A0A9N9QHH3"/>
<dbReference type="GO" id="GO:0033617">
    <property type="term" value="P:mitochondrial respiratory chain complex IV assembly"/>
    <property type="evidence" value="ECO:0007669"/>
    <property type="project" value="InterPro"/>
</dbReference>
<dbReference type="OrthoDB" id="8755372at2759"/>
<proteinExistence type="predicted"/>
<gene>
    <name evidence="2" type="ORF">CEUTPL_LOCUS5848</name>
</gene>
<keyword evidence="1" id="KW-0812">Transmembrane</keyword>
<keyword evidence="1" id="KW-1133">Transmembrane helix</keyword>
<accession>A0A9N9QHH3</accession>
<dbReference type="Proteomes" id="UP001152799">
    <property type="component" value="Chromosome 2"/>
</dbReference>
<evidence type="ECO:0000256" key="1">
    <source>
        <dbReference type="SAM" id="Phobius"/>
    </source>
</evidence>
<dbReference type="EMBL" id="OU892278">
    <property type="protein sequence ID" value="CAG9765234.1"/>
    <property type="molecule type" value="Genomic_DNA"/>
</dbReference>
<dbReference type="InterPro" id="IPR027917">
    <property type="entry name" value="MITRAC7/Phoenixin"/>
</dbReference>